<gene>
    <name evidence="1" type="ORF">CH54_3347</name>
</gene>
<name>A0ABM5SNT4_9GAMM</name>
<sequence>MNAAVSPSVSFLNIDTLSLHGFRAMSLRPKIWLKLGVSHEKPVIHGFMAMDSLHSDKANFRQSELRL</sequence>
<accession>A0ABM5SNT4</accession>
<dbReference type="Proteomes" id="UP000031883">
    <property type="component" value="Chromosome"/>
</dbReference>
<organism evidence="1 2">
    <name type="scientific">Yersinia rochesterensis</name>
    <dbReference type="NCBI Taxonomy" id="1604335"/>
    <lineage>
        <taxon>Bacteria</taxon>
        <taxon>Pseudomonadati</taxon>
        <taxon>Pseudomonadota</taxon>
        <taxon>Gammaproteobacteria</taxon>
        <taxon>Enterobacterales</taxon>
        <taxon>Yersiniaceae</taxon>
        <taxon>Yersinia</taxon>
    </lineage>
</organism>
<reference evidence="1 2" key="1">
    <citation type="journal article" date="2015" name="Genome Announc.">
        <title>Thirty-Two Complete Genome Assemblies of Nine Yersinia Species, Including Y. pestis, Y. pseudotuberculosis, and Y. enterocolitica.</title>
        <authorList>
            <person name="Johnson S.L."/>
            <person name="Daligault H.E."/>
            <person name="Davenport K.W."/>
            <person name="Jaissle J."/>
            <person name="Frey K.G."/>
            <person name="Ladner J.T."/>
            <person name="Broomall S.M."/>
            <person name="Bishop-Lilly K.A."/>
            <person name="Bruce D.C."/>
            <person name="Coyne S.R."/>
            <person name="Gibbons H.S."/>
            <person name="Lo C.C."/>
            <person name="Munk A.C."/>
            <person name="Rosenzweig C.N."/>
            <person name="Koroleva G.I."/>
            <person name="Palacios G.F."/>
            <person name="Redden C.L."/>
            <person name="Xu Y."/>
            <person name="Minogue T.D."/>
            <person name="Chain P.S."/>
        </authorList>
    </citation>
    <scope>NUCLEOTIDE SEQUENCE [LARGE SCALE GENOMIC DNA]</scope>
    <source>
        <strain evidence="1 2">Y231</strain>
    </source>
</reference>
<protein>
    <submittedName>
        <fullName evidence="1">Uncharacterized protein</fullName>
    </submittedName>
</protein>
<evidence type="ECO:0000313" key="2">
    <source>
        <dbReference type="Proteomes" id="UP000031883"/>
    </source>
</evidence>
<keyword evidence="2" id="KW-1185">Reference proteome</keyword>
<evidence type="ECO:0000313" key="1">
    <source>
        <dbReference type="EMBL" id="AJJ36158.1"/>
    </source>
</evidence>
<dbReference type="EMBL" id="CP009997">
    <property type="protein sequence ID" value="AJJ36158.1"/>
    <property type="molecule type" value="Genomic_DNA"/>
</dbReference>
<proteinExistence type="predicted"/>